<reference evidence="1" key="1">
    <citation type="journal article" date="2021" name="Genome Biol. Evol.">
        <title>A High-Quality Reference Genome for a Parasitic Bivalve with Doubly Uniparental Inheritance (Bivalvia: Unionida).</title>
        <authorList>
            <person name="Smith C.H."/>
        </authorList>
    </citation>
    <scope>NUCLEOTIDE SEQUENCE</scope>
    <source>
        <strain evidence="1">CHS0354</strain>
    </source>
</reference>
<dbReference type="Proteomes" id="UP001195483">
    <property type="component" value="Unassembled WGS sequence"/>
</dbReference>
<keyword evidence="2" id="KW-1185">Reference proteome</keyword>
<comment type="caution">
    <text evidence="1">The sequence shown here is derived from an EMBL/GenBank/DDBJ whole genome shotgun (WGS) entry which is preliminary data.</text>
</comment>
<proteinExistence type="predicted"/>
<sequence length="69" mass="7803">KISDIRVTSGQKEELPDSDKISVTDFKAVPQKIKEQTKTPFLEYADVTFKTRASTGDQYVDYVSKDDSL</sequence>
<reference evidence="1" key="2">
    <citation type="journal article" date="2021" name="Genome Biol. Evol.">
        <title>Developing a high-quality reference genome for a parasitic bivalve with doubly uniparental inheritance (Bivalvia: Unionida).</title>
        <authorList>
            <person name="Smith C.H."/>
        </authorList>
    </citation>
    <scope>NUCLEOTIDE SEQUENCE</scope>
    <source>
        <strain evidence="1">CHS0354</strain>
        <tissue evidence="1">Mantle</tissue>
    </source>
</reference>
<reference evidence="1" key="3">
    <citation type="submission" date="2023-05" db="EMBL/GenBank/DDBJ databases">
        <authorList>
            <person name="Smith C.H."/>
        </authorList>
    </citation>
    <scope>NUCLEOTIDE SEQUENCE</scope>
    <source>
        <strain evidence="1">CHS0354</strain>
        <tissue evidence="1">Mantle</tissue>
    </source>
</reference>
<evidence type="ECO:0000313" key="2">
    <source>
        <dbReference type="Proteomes" id="UP001195483"/>
    </source>
</evidence>
<protein>
    <submittedName>
        <fullName evidence="1">Uncharacterized protein</fullName>
    </submittedName>
</protein>
<organism evidence="1 2">
    <name type="scientific">Potamilus streckersoni</name>
    <dbReference type="NCBI Taxonomy" id="2493646"/>
    <lineage>
        <taxon>Eukaryota</taxon>
        <taxon>Metazoa</taxon>
        <taxon>Spiralia</taxon>
        <taxon>Lophotrochozoa</taxon>
        <taxon>Mollusca</taxon>
        <taxon>Bivalvia</taxon>
        <taxon>Autobranchia</taxon>
        <taxon>Heteroconchia</taxon>
        <taxon>Palaeoheterodonta</taxon>
        <taxon>Unionida</taxon>
        <taxon>Unionoidea</taxon>
        <taxon>Unionidae</taxon>
        <taxon>Ambleminae</taxon>
        <taxon>Lampsilini</taxon>
        <taxon>Potamilus</taxon>
    </lineage>
</organism>
<evidence type="ECO:0000313" key="1">
    <source>
        <dbReference type="EMBL" id="KAK3593742.1"/>
    </source>
</evidence>
<accession>A0AAE0SKV9</accession>
<feature type="non-terminal residue" evidence="1">
    <location>
        <position position="1"/>
    </location>
</feature>
<dbReference type="EMBL" id="JAEAOA010000884">
    <property type="protein sequence ID" value="KAK3593742.1"/>
    <property type="molecule type" value="Genomic_DNA"/>
</dbReference>
<name>A0AAE0SKV9_9BIVA</name>
<gene>
    <name evidence="1" type="ORF">CHS0354_014272</name>
</gene>
<dbReference type="AlphaFoldDB" id="A0AAE0SKV9"/>